<dbReference type="Pfam" id="PF08402">
    <property type="entry name" value="TOBE_2"/>
    <property type="match status" value="1"/>
</dbReference>
<accession>A0A2U8VPG2</accession>
<keyword evidence="8" id="KW-0406">Ion transport</keyword>
<gene>
    <name evidence="11" type="ORF">DK427_05895</name>
</gene>
<dbReference type="InterPro" id="IPR008995">
    <property type="entry name" value="Mo/tungstate-bd_C_term_dom"/>
</dbReference>
<keyword evidence="7" id="KW-0408">Iron</keyword>
<dbReference type="CDD" id="cd03259">
    <property type="entry name" value="ABC_Carb_Solutes_like"/>
    <property type="match status" value="1"/>
</dbReference>
<dbReference type="GO" id="GO:0015408">
    <property type="term" value="F:ABC-type ferric iron transporter activity"/>
    <property type="evidence" value="ECO:0007669"/>
    <property type="project" value="InterPro"/>
</dbReference>
<evidence type="ECO:0000256" key="5">
    <source>
        <dbReference type="ARBA" id="ARBA00022741"/>
    </source>
</evidence>
<dbReference type="EMBL" id="CP029551">
    <property type="protein sequence ID" value="AWN35321.1"/>
    <property type="molecule type" value="Genomic_DNA"/>
</dbReference>
<dbReference type="InterPro" id="IPR003439">
    <property type="entry name" value="ABC_transporter-like_ATP-bd"/>
</dbReference>
<evidence type="ECO:0000256" key="8">
    <source>
        <dbReference type="ARBA" id="ARBA00023065"/>
    </source>
</evidence>
<keyword evidence="12" id="KW-1185">Reference proteome</keyword>
<dbReference type="InterPro" id="IPR003593">
    <property type="entry name" value="AAA+_ATPase"/>
</dbReference>
<dbReference type="SUPFAM" id="SSF52540">
    <property type="entry name" value="P-loop containing nucleoside triphosphate hydrolases"/>
    <property type="match status" value="1"/>
</dbReference>
<dbReference type="InterPro" id="IPR015853">
    <property type="entry name" value="ABC_transpr_FbpC"/>
</dbReference>
<dbReference type="KEGG" id="meti:DK427_05895"/>
<dbReference type="Proteomes" id="UP000246058">
    <property type="component" value="Chromosome"/>
</dbReference>
<dbReference type="InterPro" id="IPR027417">
    <property type="entry name" value="P-loop_NTPase"/>
</dbReference>
<dbReference type="GO" id="GO:0016887">
    <property type="term" value="F:ATP hydrolysis activity"/>
    <property type="evidence" value="ECO:0007669"/>
    <property type="project" value="InterPro"/>
</dbReference>
<dbReference type="Pfam" id="PF00005">
    <property type="entry name" value="ABC_tran"/>
    <property type="match status" value="1"/>
</dbReference>
<evidence type="ECO:0000256" key="1">
    <source>
        <dbReference type="ARBA" id="ARBA00005417"/>
    </source>
</evidence>
<feature type="domain" description="ABC transporter" evidence="10">
    <location>
        <begin position="7"/>
        <end position="236"/>
    </location>
</feature>
<evidence type="ECO:0000256" key="4">
    <source>
        <dbReference type="ARBA" id="ARBA00022496"/>
    </source>
</evidence>
<dbReference type="FunFam" id="3.40.50.300:FF:000425">
    <property type="entry name" value="Probable ABC transporter, ATP-binding subunit"/>
    <property type="match status" value="1"/>
</dbReference>
<keyword evidence="3" id="KW-1003">Cell membrane</keyword>
<dbReference type="SUPFAM" id="SSF50331">
    <property type="entry name" value="MOP-like"/>
    <property type="match status" value="1"/>
</dbReference>
<evidence type="ECO:0000256" key="6">
    <source>
        <dbReference type="ARBA" id="ARBA00022840"/>
    </source>
</evidence>
<reference evidence="11 12" key="1">
    <citation type="submission" date="2018-05" db="EMBL/GenBank/DDBJ databases">
        <title>Complete Genome Sequence of Methylobacterium sp. 17Sr1-43.</title>
        <authorList>
            <person name="Srinivasan S."/>
        </authorList>
    </citation>
    <scope>NUCLEOTIDE SEQUENCE [LARGE SCALE GENOMIC DNA]</scope>
    <source>
        <strain evidence="11 12">17Sr1-43</strain>
    </source>
</reference>
<evidence type="ECO:0000256" key="2">
    <source>
        <dbReference type="ARBA" id="ARBA00022448"/>
    </source>
</evidence>
<dbReference type="PANTHER" id="PTHR42781">
    <property type="entry name" value="SPERMIDINE/PUTRESCINE IMPORT ATP-BINDING PROTEIN POTA"/>
    <property type="match status" value="1"/>
</dbReference>
<organism evidence="11 12">
    <name type="scientific">Methylobacterium radiodurans</name>
    <dbReference type="NCBI Taxonomy" id="2202828"/>
    <lineage>
        <taxon>Bacteria</taxon>
        <taxon>Pseudomonadati</taxon>
        <taxon>Pseudomonadota</taxon>
        <taxon>Alphaproteobacteria</taxon>
        <taxon>Hyphomicrobiales</taxon>
        <taxon>Methylobacteriaceae</taxon>
        <taxon>Methylobacterium</taxon>
    </lineage>
</organism>
<keyword evidence="4" id="KW-0410">Iron transport</keyword>
<dbReference type="GO" id="GO:0015697">
    <property type="term" value="P:quaternary ammonium group transport"/>
    <property type="evidence" value="ECO:0007669"/>
    <property type="project" value="UniProtKB-ARBA"/>
</dbReference>
<dbReference type="AlphaFoldDB" id="A0A2U8VPG2"/>
<evidence type="ECO:0000313" key="11">
    <source>
        <dbReference type="EMBL" id="AWN35321.1"/>
    </source>
</evidence>
<evidence type="ECO:0000313" key="12">
    <source>
        <dbReference type="Proteomes" id="UP000246058"/>
    </source>
</evidence>
<dbReference type="InterPro" id="IPR017871">
    <property type="entry name" value="ABC_transporter-like_CS"/>
</dbReference>
<dbReference type="GO" id="GO:0005524">
    <property type="term" value="F:ATP binding"/>
    <property type="evidence" value="ECO:0007669"/>
    <property type="project" value="UniProtKB-KW"/>
</dbReference>
<dbReference type="RefSeq" id="WP_109950443.1">
    <property type="nucleotide sequence ID" value="NZ_CP029551.1"/>
</dbReference>
<dbReference type="PROSITE" id="PS50893">
    <property type="entry name" value="ABC_TRANSPORTER_2"/>
    <property type="match status" value="1"/>
</dbReference>
<evidence type="ECO:0000256" key="7">
    <source>
        <dbReference type="ARBA" id="ARBA00023004"/>
    </source>
</evidence>
<comment type="similarity">
    <text evidence="1">Belongs to the ABC transporter superfamily.</text>
</comment>
<name>A0A2U8VPG2_9HYPH</name>
<keyword evidence="9" id="KW-0472">Membrane</keyword>
<dbReference type="PROSITE" id="PS00211">
    <property type="entry name" value="ABC_TRANSPORTER_1"/>
    <property type="match status" value="1"/>
</dbReference>
<protein>
    <submittedName>
        <fullName evidence="11">ABC transporter ATP-binding protein</fullName>
    </submittedName>
</protein>
<dbReference type="InterPro" id="IPR013611">
    <property type="entry name" value="Transp-assoc_OB_typ2"/>
</dbReference>
<dbReference type="InterPro" id="IPR050093">
    <property type="entry name" value="ABC_SmlMolc_Importer"/>
</dbReference>
<dbReference type="Gene3D" id="3.40.50.300">
    <property type="entry name" value="P-loop containing nucleotide triphosphate hydrolases"/>
    <property type="match status" value="1"/>
</dbReference>
<keyword evidence="6 11" id="KW-0067">ATP-binding</keyword>
<sequence length="357" mass="37903">MPETPRLELDRIGCRFGPVRALDDVSLAVAGGEIVGLLGDSGCGKSTLLRIVAGLETPDRGTLRLDGREIRPGVPPELRGVGMMFQDYALFPHLTVAENVRYGLAGRGRAEAEAAATGRLAQVGLAHRAAAYPDTLSGGEAQRVALARALAPGPRLLLLDEPFSNLDRRTRDRVRADTLGVLRAAGATALLVTHDPEEAMEVCDRIALMRAGRVVQVGTPEALYRRPVNRFAARFFGDLVEVAGPCRGGALETPLGTFPAPGFAEGAQAQAAFRPQALRIAPAGEGHAARVARRVYLGTQARLEIEAAGFAEPVRLAVAPEDARRLGEAVGLVLAGEAPLFSRRARIRNGCRRVLAL</sequence>
<evidence type="ECO:0000259" key="10">
    <source>
        <dbReference type="PROSITE" id="PS50893"/>
    </source>
</evidence>
<proteinExistence type="inferred from homology"/>
<dbReference type="SMART" id="SM00382">
    <property type="entry name" value="AAA"/>
    <property type="match status" value="1"/>
</dbReference>
<dbReference type="PANTHER" id="PTHR42781:SF4">
    <property type="entry name" value="SPERMIDINE_PUTRESCINE IMPORT ATP-BINDING PROTEIN POTA"/>
    <property type="match status" value="1"/>
</dbReference>
<dbReference type="OrthoDB" id="9802264at2"/>
<evidence type="ECO:0000256" key="9">
    <source>
        <dbReference type="ARBA" id="ARBA00023136"/>
    </source>
</evidence>
<dbReference type="GO" id="GO:0043190">
    <property type="term" value="C:ATP-binding cassette (ABC) transporter complex"/>
    <property type="evidence" value="ECO:0007669"/>
    <property type="project" value="InterPro"/>
</dbReference>
<evidence type="ECO:0000256" key="3">
    <source>
        <dbReference type="ARBA" id="ARBA00022475"/>
    </source>
</evidence>
<keyword evidence="5" id="KW-0547">Nucleotide-binding</keyword>
<keyword evidence="2" id="KW-0813">Transport</keyword>